<proteinExistence type="predicted"/>
<feature type="compositionally biased region" description="Polar residues" evidence="1">
    <location>
        <begin position="47"/>
        <end position="56"/>
    </location>
</feature>
<accession>A0AAN8EN89</accession>
<gene>
    <name evidence="2" type="ORF">OHC33_004548</name>
</gene>
<evidence type="ECO:0000313" key="2">
    <source>
        <dbReference type="EMBL" id="KAK5954822.1"/>
    </source>
</evidence>
<protein>
    <submittedName>
        <fullName evidence="2">Uncharacterized protein</fullName>
    </submittedName>
</protein>
<organism evidence="2 3">
    <name type="scientific">Knufia fluminis</name>
    <dbReference type="NCBI Taxonomy" id="191047"/>
    <lineage>
        <taxon>Eukaryota</taxon>
        <taxon>Fungi</taxon>
        <taxon>Dikarya</taxon>
        <taxon>Ascomycota</taxon>
        <taxon>Pezizomycotina</taxon>
        <taxon>Eurotiomycetes</taxon>
        <taxon>Chaetothyriomycetidae</taxon>
        <taxon>Chaetothyriales</taxon>
        <taxon>Trichomeriaceae</taxon>
        <taxon>Knufia</taxon>
    </lineage>
</organism>
<sequence length="201" mass="22926">MSGTSQASNLGTPIPTEPRSSGSELNTPGAAFDPSSENQRTREPDQSHPQPRASSFDSSALCRRYFSLENNLDRSLSNIIWREFYYHGLDAGEWAKRDFPTILHYYDAEVLKQKGLKEDKDSVRTVERIDVVDRSGMKVAELIPMTRKKLEKELEMEPGMFDQTKCRGLTYSVVDGQCFKIKYRAKDGDGEVLFTDDQELW</sequence>
<dbReference type="EMBL" id="JAKLMC020000008">
    <property type="protein sequence ID" value="KAK5954822.1"/>
    <property type="molecule type" value="Genomic_DNA"/>
</dbReference>
<dbReference type="AlphaFoldDB" id="A0AAN8EN89"/>
<feature type="region of interest" description="Disordered" evidence="1">
    <location>
        <begin position="1"/>
        <end position="56"/>
    </location>
</feature>
<evidence type="ECO:0000313" key="3">
    <source>
        <dbReference type="Proteomes" id="UP001316803"/>
    </source>
</evidence>
<feature type="compositionally biased region" description="Polar residues" evidence="1">
    <location>
        <begin position="1"/>
        <end position="11"/>
    </location>
</feature>
<dbReference type="Proteomes" id="UP001316803">
    <property type="component" value="Unassembled WGS sequence"/>
</dbReference>
<name>A0AAN8EN89_9EURO</name>
<keyword evidence="3" id="KW-1185">Reference proteome</keyword>
<comment type="caution">
    <text evidence="2">The sequence shown here is derived from an EMBL/GenBank/DDBJ whole genome shotgun (WGS) entry which is preliminary data.</text>
</comment>
<reference evidence="2 3" key="1">
    <citation type="submission" date="2022-12" db="EMBL/GenBank/DDBJ databases">
        <title>Genomic features and morphological characterization of a novel Knufia sp. strain isolated from spacecraft assembly facility.</title>
        <authorList>
            <person name="Teixeira M."/>
            <person name="Chander A.M."/>
            <person name="Stajich J.E."/>
            <person name="Venkateswaran K."/>
        </authorList>
    </citation>
    <scope>NUCLEOTIDE SEQUENCE [LARGE SCALE GENOMIC DNA]</scope>
    <source>
        <strain evidence="2 3">FJI-L2-BK-P2</strain>
    </source>
</reference>
<evidence type="ECO:0000256" key="1">
    <source>
        <dbReference type="SAM" id="MobiDB-lite"/>
    </source>
</evidence>